<organism evidence="4 5">
    <name type="scientific">Sinomicrobium weinanense</name>
    <dbReference type="NCBI Taxonomy" id="2842200"/>
    <lineage>
        <taxon>Bacteria</taxon>
        <taxon>Pseudomonadati</taxon>
        <taxon>Bacteroidota</taxon>
        <taxon>Flavobacteriia</taxon>
        <taxon>Flavobacteriales</taxon>
        <taxon>Flavobacteriaceae</taxon>
        <taxon>Sinomicrobium</taxon>
    </lineage>
</organism>
<dbReference type="Pfam" id="PF04773">
    <property type="entry name" value="FecR"/>
    <property type="match status" value="1"/>
</dbReference>
<accession>A0A926JQY6</accession>
<proteinExistence type="predicted"/>
<feature type="domain" description="Protein FecR C-terminal" evidence="3">
    <location>
        <begin position="317"/>
        <end position="385"/>
    </location>
</feature>
<sequence length="386" mass="43990">MPLESLIVKYITRSITVGELDQLEEYLKDPVNDKVFKTFIELNYTLDDLMDDYDSYEAKQKVLSAIRKEKKHERTRRRVLYMKYASVAAVALLLISLPFVFRDKTFKENTVSDTNTTAEIPPGIDKAVLTLENGRNIVLKKGGKYNTEKVKSDGESLVYTNNPPDTDKETAYNYLTVPRGGQFYVQLPDSTRVWLNSESRLRYPVRFTKGRPRKVELVYGEAYFDVSSSTKHDNMPFSVQTGEQTVEVLGTEFNIKAYRDEAQISTTLVEGKVAVGNGTSERTMSPGQQSVVRTDKGSLEINNVNVAVEVAWKNGMFMFDGMSLGNMMKILSRWYDMEVKFEDDDKKAMVFSGLLKRSEGVNELLRNIEQTGEVSFQIENRVLIIK</sequence>
<keyword evidence="5" id="KW-1185">Reference proteome</keyword>
<keyword evidence="1" id="KW-1133">Transmembrane helix</keyword>
<keyword evidence="1" id="KW-0812">Transmembrane</keyword>
<keyword evidence="1" id="KW-0472">Membrane</keyword>
<evidence type="ECO:0000259" key="2">
    <source>
        <dbReference type="Pfam" id="PF04773"/>
    </source>
</evidence>
<dbReference type="PANTHER" id="PTHR30273:SF2">
    <property type="entry name" value="PROTEIN FECR"/>
    <property type="match status" value="1"/>
</dbReference>
<feature type="transmembrane region" description="Helical" evidence="1">
    <location>
        <begin position="80"/>
        <end position="101"/>
    </location>
</feature>
<protein>
    <submittedName>
        <fullName evidence="4">FecR domain-containing protein</fullName>
    </submittedName>
</protein>
<dbReference type="InterPro" id="IPR032508">
    <property type="entry name" value="FecR_C"/>
</dbReference>
<evidence type="ECO:0000313" key="5">
    <source>
        <dbReference type="Proteomes" id="UP000653730"/>
    </source>
</evidence>
<dbReference type="Proteomes" id="UP000653730">
    <property type="component" value="Unassembled WGS sequence"/>
</dbReference>
<dbReference type="PANTHER" id="PTHR30273">
    <property type="entry name" value="PERIPLASMIC SIGNAL SENSOR AND SIGMA FACTOR ACTIVATOR FECR-RELATED"/>
    <property type="match status" value="1"/>
</dbReference>
<dbReference type="Gene3D" id="3.55.50.30">
    <property type="match status" value="1"/>
</dbReference>
<dbReference type="Gene3D" id="2.60.120.1440">
    <property type="match status" value="1"/>
</dbReference>
<name>A0A926JQY6_9FLAO</name>
<dbReference type="GO" id="GO:0016989">
    <property type="term" value="F:sigma factor antagonist activity"/>
    <property type="evidence" value="ECO:0007669"/>
    <property type="project" value="TreeGrafter"/>
</dbReference>
<evidence type="ECO:0000313" key="4">
    <source>
        <dbReference type="EMBL" id="MBC9795823.1"/>
    </source>
</evidence>
<dbReference type="RefSeq" id="WP_187964971.1">
    <property type="nucleotide sequence ID" value="NZ_JACVDC010000015.1"/>
</dbReference>
<dbReference type="AlphaFoldDB" id="A0A926JQY6"/>
<dbReference type="InterPro" id="IPR012373">
    <property type="entry name" value="Ferrdict_sens_TM"/>
</dbReference>
<comment type="caution">
    <text evidence="4">The sequence shown here is derived from an EMBL/GenBank/DDBJ whole genome shotgun (WGS) entry which is preliminary data.</text>
</comment>
<reference evidence="4 5" key="1">
    <citation type="submission" date="2020-09" db="EMBL/GenBank/DDBJ databases">
        <title>Sinomicrobium weinanense sp. nov., a halophilic bacteria isolated from saline-alkali soil.</title>
        <authorList>
            <person name="Wu P."/>
            <person name="Ren H."/>
            <person name="Mei Y."/>
            <person name="Liang Y."/>
            <person name="Chen Z."/>
        </authorList>
    </citation>
    <scope>NUCLEOTIDE SEQUENCE [LARGE SCALE GENOMIC DNA]</scope>
    <source>
        <strain evidence="4 5">FJxs</strain>
    </source>
</reference>
<gene>
    <name evidence="4" type="ORF">IBL28_07590</name>
</gene>
<dbReference type="InterPro" id="IPR006860">
    <property type="entry name" value="FecR"/>
</dbReference>
<dbReference type="EMBL" id="JACVDC010000015">
    <property type="protein sequence ID" value="MBC9795823.1"/>
    <property type="molecule type" value="Genomic_DNA"/>
</dbReference>
<feature type="domain" description="FecR protein" evidence="2">
    <location>
        <begin position="177"/>
        <end position="273"/>
    </location>
</feature>
<dbReference type="Pfam" id="PF16344">
    <property type="entry name" value="FecR_C"/>
    <property type="match status" value="1"/>
</dbReference>
<evidence type="ECO:0000259" key="3">
    <source>
        <dbReference type="Pfam" id="PF16344"/>
    </source>
</evidence>
<dbReference type="PIRSF" id="PIRSF018266">
    <property type="entry name" value="FecR"/>
    <property type="match status" value="1"/>
</dbReference>
<evidence type="ECO:0000256" key="1">
    <source>
        <dbReference type="SAM" id="Phobius"/>
    </source>
</evidence>